<keyword evidence="2" id="KW-1185">Reference proteome</keyword>
<dbReference type="AlphaFoldDB" id="A0A386ZJ15"/>
<accession>A0A386ZJ15</accession>
<reference evidence="1 2" key="1">
    <citation type="submission" date="2018-09" db="EMBL/GenBank/DDBJ databases">
        <title>Nocardia yunnanensis sp. nov., an actinomycete isolated from a soil sample.</title>
        <authorList>
            <person name="Zhang J."/>
        </authorList>
    </citation>
    <scope>NUCLEOTIDE SEQUENCE [LARGE SCALE GENOMIC DNA]</scope>
    <source>
        <strain evidence="1 2">CFHS0054</strain>
    </source>
</reference>
<dbReference type="Pfam" id="PF02575">
    <property type="entry name" value="YbaB_DNA_bd"/>
    <property type="match status" value="1"/>
</dbReference>
<sequence>MVSSMDELQEQVRRQLYRFQDLAEQMAAVRGRETSEDGAVTAEVDGNGALEDLQFSSAVSRMTPAEFEKVVVATAAQAARRAFERRAEIVNRFNDEMAEQA</sequence>
<keyword evidence="1" id="KW-0238">DNA-binding</keyword>
<dbReference type="Proteomes" id="UP000267164">
    <property type="component" value="Chromosome"/>
</dbReference>
<gene>
    <name evidence="1" type="ORF">D7D52_25355</name>
</gene>
<dbReference type="SUPFAM" id="SSF82607">
    <property type="entry name" value="YbaB-like"/>
    <property type="match status" value="1"/>
</dbReference>
<dbReference type="InterPro" id="IPR004401">
    <property type="entry name" value="YbaB/EbfC"/>
</dbReference>
<protein>
    <submittedName>
        <fullName evidence="1">YbaB/EbfC family DNA-binding protein</fullName>
    </submittedName>
</protein>
<dbReference type="KEGG" id="nyu:D7D52_25355"/>
<dbReference type="GO" id="GO:0003677">
    <property type="term" value="F:DNA binding"/>
    <property type="evidence" value="ECO:0007669"/>
    <property type="project" value="UniProtKB-KW"/>
</dbReference>
<proteinExistence type="predicted"/>
<dbReference type="EMBL" id="CP032568">
    <property type="protein sequence ID" value="AYF76589.1"/>
    <property type="molecule type" value="Genomic_DNA"/>
</dbReference>
<organism evidence="1 2">
    <name type="scientific">Nocardia yunnanensis</name>
    <dbReference type="NCBI Taxonomy" id="2382165"/>
    <lineage>
        <taxon>Bacteria</taxon>
        <taxon>Bacillati</taxon>
        <taxon>Actinomycetota</taxon>
        <taxon>Actinomycetes</taxon>
        <taxon>Mycobacteriales</taxon>
        <taxon>Nocardiaceae</taxon>
        <taxon>Nocardia</taxon>
    </lineage>
</organism>
<dbReference type="Gene3D" id="3.30.1310.10">
    <property type="entry name" value="Nucleoid-associated protein YbaB-like domain"/>
    <property type="match status" value="1"/>
</dbReference>
<dbReference type="OrthoDB" id="4484388at2"/>
<evidence type="ECO:0000313" key="1">
    <source>
        <dbReference type="EMBL" id="AYF76589.1"/>
    </source>
</evidence>
<name>A0A386ZJ15_9NOCA</name>
<dbReference type="InterPro" id="IPR036894">
    <property type="entry name" value="YbaB-like_sf"/>
</dbReference>
<evidence type="ECO:0000313" key="2">
    <source>
        <dbReference type="Proteomes" id="UP000267164"/>
    </source>
</evidence>